<name>A0A918JYU4_9FLAO</name>
<sequence length="254" mass="30132">MKEFDIVDTQLLKLVDYLIEKHESTQTNLEFTSYYSFGYRFYSNNKYIVEQMKGDGKKGTKKKSAPHLLLINIARYFNVDFNYFYDLGYAPEDAIRSEKEALPSSKEESIKEVFQEMDRKLELFRMENKQRRTTEQTEYYKEIEEKIDHIKEQLRLSFSLPTVPEKRKMRIELFDHIILLGWMAIDSKRVATQLEKEQEHTTKEIEALKIEVAQLKEHREKLHADLAESNRMTIEAQKGQTETLKALLTIKSNT</sequence>
<organism evidence="2 3">
    <name type="scientific">Aquimarina muelleri</name>
    <dbReference type="NCBI Taxonomy" id="279356"/>
    <lineage>
        <taxon>Bacteria</taxon>
        <taxon>Pseudomonadati</taxon>
        <taxon>Bacteroidota</taxon>
        <taxon>Flavobacteriia</taxon>
        <taxon>Flavobacteriales</taxon>
        <taxon>Flavobacteriaceae</taxon>
        <taxon>Aquimarina</taxon>
    </lineage>
</organism>
<reference evidence="2 3" key="1">
    <citation type="journal article" date="2014" name="Int. J. Syst. Evol. Microbiol.">
        <title>Complete genome sequence of Corynebacterium casei LMG S-19264T (=DSM 44701T), isolated from a smear-ripened cheese.</title>
        <authorList>
            <consortium name="US DOE Joint Genome Institute (JGI-PGF)"/>
            <person name="Walter F."/>
            <person name="Albersmeier A."/>
            <person name="Kalinowski J."/>
            <person name="Ruckert C."/>
        </authorList>
    </citation>
    <scope>NUCLEOTIDE SEQUENCE [LARGE SCALE GENOMIC DNA]</scope>
    <source>
        <strain evidence="2 3">KCTC 12285</strain>
    </source>
</reference>
<evidence type="ECO:0000256" key="1">
    <source>
        <dbReference type="SAM" id="Coils"/>
    </source>
</evidence>
<keyword evidence="3" id="KW-1185">Reference proteome</keyword>
<dbReference type="RefSeq" id="WP_027412342.1">
    <property type="nucleotide sequence ID" value="NZ_BMWS01000017.1"/>
</dbReference>
<dbReference type="EMBL" id="BMWS01000017">
    <property type="protein sequence ID" value="GGX22902.1"/>
    <property type="molecule type" value="Genomic_DNA"/>
</dbReference>
<dbReference type="AlphaFoldDB" id="A0A918JYU4"/>
<protein>
    <submittedName>
        <fullName evidence="2">Uncharacterized protein</fullName>
    </submittedName>
</protein>
<evidence type="ECO:0000313" key="3">
    <source>
        <dbReference type="Proteomes" id="UP000601108"/>
    </source>
</evidence>
<evidence type="ECO:0000313" key="2">
    <source>
        <dbReference type="EMBL" id="GGX22902.1"/>
    </source>
</evidence>
<keyword evidence="1" id="KW-0175">Coiled coil</keyword>
<accession>A0A918JYU4</accession>
<comment type="caution">
    <text evidence="2">The sequence shown here is derived from an EMBL/GenBank/DDBJ whole genome shotgun (WGS) entry which is preliminary data.</text>
</comment>
<dbReference type="Proteomes" id="UP000601108">
    <property type="component" value="Unassembled WGS sequence"/>
</dbReference>
<proteinExistence type="predicted"/>
<gene>
    <name evidence="2" type="ORF">GCM10007384_25090</name>
</gene>
<feature type="coiled-coil region" evidence="1">
    <location>
        <begin position="191"/>
        <end position="232"/>
    </location>
</feature>